<protein>
    <submittedName>
        <fullName evidence="2">Uncharacterized protein</fullName>
    </submittedName>
</protein>
<sequence>TSHSSQDTLEDVKEHKTPPPAARVFPLPLLLSNAPLKLLAEEDLVAKRLDPALTQMRDCVRTP</sequence>
<feature type="non-terminal residue" evidence="2">
    <location>
        <position position="1"/>
    </location>
</feature>
<evidence type="ECO:0000313" key="2">
    <source>
        <dbReference type="EMBL" id="KIL54820.1"/>
    </source>
</evidence>
<accession>A0A0C2RWX6</accession>
<dbReference type="AlphaFoldDB" id="A0A0C2RWX6"/>
<organism evidence="2 3">
    <name type="scientific">Amanita muscaria (strain Koide BX008)</name>
    <dbReference type="NCBI Taxonomy" id="946122"/>
    <lineage>
        <taxon>Eukaryota</taxon>
        <taxon>Fungi</taxon>
        <taxon>Dikarya</taxon>
        <taxon>Basidiomycota</taxon>
        <taxon>Agaricomycotina</taxon>
        <taxon>Agaricomycetes</taxon>
        <taxon>Agaricomycetidae</taxon>
        <taxon>Agaricales</taxon>
        <taxon>Pluteineae</taxon>
        <taxon>Amanitaceae</taxon>
        <taxon>Amanita</taxon>
    </lineage>
</organism>
<evidence type="ECO:0000256" key="1">
    <source>
        <dbReference type="SAM" id="MobiDB-lite"/>
    </source>
</evidence>
<proteinExistence type="predicted"/>
<dbReference type="HOGENOM" id="CLU_2891880_0_0_1"/>
<gene>
    <name evidence="2" type="ORF">M378DRAFT_18528</name>
</gene>
<evidence type="ECO:0000313" key="3">
    <source>
        <dbReference type="Proteomes" id="UP000054549"/>
    </source>
</evidence>
<reference evidence="2 3" key="1">
    <citation type="submission" date="2014-04" db="EMBL/GenBank/DDBJ databases">
        <title>Evolutionary Origins and Diversification of the Mycorrhizal Mutualists.</title>
        <authorList>
            <consortium name="DOE Joint Genome Institute"/>
            <consortium name="Mycorrhizal Genomics Consortium"/>
            <person name="Kohler A."/>
            <person name="Kuo A."/>
            <person name="Nagy L.G."/>
            <person name="Floudas D."/>
            <person name="Copeland A."/>
            <person name="Barry K.W."/>
            <person name="Cichocki N."/>
            <person name="Veneault-Fourrey C."/>
            <person name="LaButti K."/>
            <person name="Lindquist E.A."/>
            <person name="Lipzen A."/>
            <person name="Lundell T."/>
            <person name="Morin E."/>
            <person name="Murat C."/>
            <person name="Riley R."/>
            <person name="Ohm R."/>
            <person name="Sun H."/>
            <person name="Tunlid A."/>
            <person name="Henrissat B."/>
            <person name="Grigoriev I.V."/>
            <person name="Hibbett D.S."/>
            <person name="Martin F."/>
        </authorList>
    </citation>
    <scope>NUCLEOTIDE SEQUENCE [LARGE SCALE GENOMIC DNA]</scope>
    <source>
        <strain evidence="2 3">Koide BX008</strain>
    </source>
</reference>
<dbReference type="EMBL" id="KN818625">
    <property type="protein sequence ID" value="KIL54820.1"/>
    <property type="molecule type" value="Genomic_DNA"/>
</dbReference>
<keyword evidence="3" id="KW-1185">Reference proteome</keyword>
<name>A0A0C2RWX6_AMAMK</name>
<dbReference type="InParanoid" id="A0A0C2RWX6"/>
<feature type="region of interest" description="Disordered" evidence="1">
    <location>
        <begin position="1"/>
        <end position="22"/>
    </location>
</feature>
<dbReference type="Proteomes" id="UP000054549">
    <property type="component" value="Unassembled WGS sequence"/>
</dbReference>